<organism evidence="3 4">
    <name type="scientific">Paraburkholderia acidicola</name>
    <dbReference type="NCBI Taxonomy" id="1912599"/>
    <lineage>
        <taxon>Bacteria</taxon>
        <taxon>Pseudomonadati</taxon>
        <taxon>Pseudomonadota</taxon>
        <taxon>Betaproteobacteria</taxon>
        <taxon>Burkholderiales</taxon>
        <taxon>Burkholderiaceae</taxon>
        <taxon>Paraburkholderia</taxon>
    </lineage>
</organism>
<name>A0A2A4F1G9_9BURK</name>
<dbReference type="InterPro" id="IPR038084">
    <property type="entry name" value="PduO/GlcC-like_sf"/>
</dbReference>
<comment type="caution">
    <text evidence="3">The sequence shown here is derived from an EMBL/GenBank/DDBJ whole genome shotgun (WGS) entry which is preliminary data.</text>
</comment>
<dbReference type="PANTHER" id="PTHR28255:SF1">
    <property type="entry name" value="UPF0303 PROTEIN YBR137W"/>
    <property type="match status" value="1"/>
</dbReference>
<dbReference type="EMBL" id="JAOALG010000001">
    <property type="protein sequence ID" value="MEQ5838225.1"/>
    <property type="molecule type" value="Genomic_DNA"/>
</dbReference>
<proteinExistence type="inferred from homology"/>
<reference evidence="2 5" key="3">
    <citation type="journal article" date="2024" name="Chem. Sci.">
        <title>Discovery of a lagriamide polyketide by integrated genome mining, isotopic labeling, and untargeted metabolomics.</title>
        <authorList>
            <person name="Fergusson C.H."/>
            <person name="Saulog J."/>
            <person name="Paulo B.S."/>
            <person name="Wilson D.M."/>
            <person name="Liu D.Y."/>
            <person name="Morehouse N.J."/>
            <person name="Waterworth S."/>
            <person name="Barkei J."/>
            <person name="Gray C.A."/>
            <person name="Kwan J.C."/>
            <person name="Eustaquio A.S."/>
            <person name="Linington R.G."/>
        </authorList>
    </citation>
    <scope>NUCLEOTIDE SEQUENCE [LARGE SCALE GENOMIC DNA]</scope>
    <source>
        <strain evidence="2 5">RL17-338-BIF-B</strain>
    </source>
</reference>
<reference evidence="3 4" key="1">
    <citation type="submission" date="2017-01" db="EMBL/GenBank/DDBJ databases">
        <title>Whole-Genome Shotgun Sequencing of Two beta-Proteobacterial Species in Search of the Bulgecin Biosynthetic Cluster.</title>
        <authorList>
            <person name="Horsman M.E."/>
            <person name="Marous D.R."/>
            <person name="Li R."/>
            <person name="Oliver R.A."/>
            <person name="Byun B."/>
            <person name="Emrich S.J."/>
            <person name="Boggess B."/>
            <person name="Townsend C.A."/>
            <person name="Mobashery S."/>
        </authorList>
    </citation>
    <scope>NUCLEOTIDE SEQUENCE [LARGE SCALE GENOMIC DNA]</scope>
    <source>
        <strain evidence="3 4">ATCC 31363</strain>
    </source>
</reference>
<dbReference type="InterPro" id="IPR010371">
    <property type="entry name" value="YBR137W-like"/>
</dbReference>
<keyword evidence="5" id="KW-1185">Reference proteome</keyword>
<dbReference type="PANTHER" id="PTHR28255">
    <property type="match status" value="1"/>
</dbReference>
<evidence type="ECO:0000313" key="2">
    <source>
        <dbReference type="EMBL" id="MEQ5838225.1"/>
    </source>
</evidence>
<dbReference type="NCBIfam" id="NF002696">
    <property type="entry name" value="PRK02487.1-5"/>
    <property type="match status" value="1"/>
</dbReference>
<dbReference type="InterPro" id="IPR005624">
    <property type="entry name" value="PduO/GlcC-like"/>
</dbReference>
<evidence type="ECO:0000256" key="1">
    <source>
        <dbReference type="HAMAP-Rule" id="MF_00761"/>
    </source>
</evidence>
<dbReference type="RefSeq" id="WP_096718874.1">
    <property type="nucleotide sequence ID" value="NZ_JAOALG010000001.1"/>
</dbReference>
<dbReference type="AlphaFoldDB" id="A0A2A4F1G9"/>
<dbReference type="EMBL" id="MTZV01000003">
    <property type="protein sequence ID" value="PCE26807.1"/>
    <property type="molecule type" value="Genomic_DNA"/>
</dbReference>
<dbReference type="Pfam" id="PF03928">
    <property type="entry name" value="HbpS-like"/>
    <property type="match status" value="1"/>
</dbReference>
<dbReference type="Gene3D" id="3.30.450.150">
    <property type="entry name" value="Haem-degrading domain"/>
    <property type="match status" value="1"/>
</dbReference>
<reference evidence="2" key="2">
    <citation type="submission" date="2022-09" db="EMBL/GenBank/DDBJ databases">
        <authorList>
            <person name="Fergusson C."/>
            <person name="Paulo B.S."/>
            <person name="Eustaquio A.S."/>
            <person name="Linington R."/>
        </authorList>
    </citation>
    <scope>NUCLEOTIDE SEQUENCE</scope>
    <source>
        <strain evidence="2">RL17-338-BIF-B</strain>
    </source>
</reference>
<dbReference type="Proteomes" id="UP001469089">
    <property type="component" value="Unassembled WGS sequence"/>
</dbReference>
<gene>
    <name evidence="3" type="ORF">BWP39_08430</name>
    <name evidence="2" type="ORF">N0A02_02070</name>
</gene>
<dbReference type="NCBIfam" id="NF002695">
    <property type="entry name" value="PRK02487.1-4"/>
    <property type="match status" value="1"/>
</dbReference>
<evidence type="ECO:0000313" key="4">
    <source>
        <dbReference type="Proteomes" id="UP000218022"/>
    </source>
</evidence>
<evidence type="ECO:0000313" key="3">
    <source>
        <dbReference type="EMBL" id="PCE26807.1"/>
    </source>
</evidence>
<sequence length="165" mass="17841">MDIAHDLQSIAAQEKALVFPHFDTDRAWQFGVALREMATTRGLALVIDIRTFGQQLFFSALEGTTPDNLDWARRKGNVVAQFRRSSYSVGLRMQQAGSTLAEKHGLSFADYASHGGAFPLTVSSAGVIGSVTVSGLPQRSDHELVVEALCAHLGHDYGKLALAKV</sequence>
<dbReference type="PIRSF" id="PIRSF008757">
    <property type="entry name" value="UCP008757"/>
    <property type="match status" value="1"/>
</dbReference>
<dbReference type="OrthoDB" id="9815315at2"/>
<dbReference type="SUPFAM" id="SSF143744">
    <property type="entry name" value="GlcG-like"/>
    <property type="match status" value="1"/>
</dbReference>
<evidence type="ECO:0000313" key="5">
    <source>
        <dbReference type="Proteomes" id="UP001469089"/>
    </source>
</evidence>
<dbReference type="Proteomes" id="UP000218022">
    <property type="component" value="Unassembled WGS sequence"/>
</dbReference>
<comment type="similarity">
    <text evidence="1">Belongs to the UPF0303 family.</text>
</comment>
<dbReference type="HAMAP" id="MF_00761">
    <property type="entry name" value="UPF0303"/>
    <property type="match status" value="1"/>
</dbReference>
<protein>
    <recommendedName>
        <fullName evidence="1">UPF0303 protein BWP39_08430</fullName>
    </recommendedName>
</protein>
<accession>A0A2A4F1G9</accession>